<name>A0AAU7YVW6_9BACT</name>
<evidence type="ECO:0000313" key="1">
    <source>
        <dbReference type="EMBL" id="XCB20713.1"/>
    </source>
</evidence>
<dbReference type="InterPro" id="IPR017853">
    <property type="entry name" value="GH"/>
</dbReference>
<dbReference type="AlphaFoldDB" id="A0AAU7YVW6"/>
<sequence length="58" mass="6791">MWRISDDFWDRWIDVKEQFDRAHLWENDSHPGGWPDADMLPLGHIAIRGERGAIATVC</sequence>
<accession>A0AAU7YVW6</accession>
<dbReference type="KEGG" id="tgi:RBB81_14065"/>
<dbReference type="InterPro" id="IPR013785">
    <property type="entry name" value="Aldolase_TIM"/>
</dbReference>
<evidence type="ECO:0008006" key="2">
    <source>
        <dbReference type="Google" id="ProtNLM"/>
    </source>
</evidence>
<dbReference type="RefSeq" id="WP_353071094.1">
    <property type="nucleotide sequence ID" value="NZ_CP132938.1"/>
</dbReference>
<gene>
    <name evidence="1" type="ORF">RBB81_14065</name>
</gene>
<dbReference type="SUPFAM" id="SSF51445">
    <property type="entry name" value="(Trans)glycosidases"/>
    <property type="match status" value="1"/>
</dbReference>
<organism evidence="1">
    <name type="scientific">Tunturiibacter gelidiferens</name>
    <dbReference type="NCBI Taxonomy" id="3069689"/>
    <lineage>
        <taxon>Bacteria</taxon>
        <taxon>Pseudomonadati</taxon>
        <taxon>Acidobacteriota</taxon>
        <taxon>Terriglobia</taxon>
        <taxon>Terriglobales</taxon>
        <taxon>Acidobacteriaceae</taxon>
        <taxon>Tunturiibacter</taxon>
    </lineage>
</organism>
<proteinExistence type="predicted"/>
<reference evidence="1" key="2">
    <citation type="journal article" date="2024" name="Environ. Microbiol.">
        <title>Genome analysis and description of Tunturibacter gen. nov. expands the diversity of Terriglobia in tundra soils.</title>
        <authorList>
            <person name="Messyasz A."/>
            <person name="Mannisto M.K."/>
            <person name="Kerkhof L.J."/>
            <person name="Haggblom M.M."/>
        </authorList>
    </citation>
    <scope>NUCLEOTIDE SEQUENCE</scope>
    <source>
        <strain evidence="1">M8UP39</strain>
    </source>
</reference>
<dbReference type="EMBL" id="CP132938">
    <property type="protein sequence ID" value="XCB20713.1"/>
    <property type="molecule type" value="Genomic_DNA"/>
</dbReference>
<protein>
    <recommendedName>
        <fullName evidence="2">Alpha-galactosidase</fullName>
    </recommendedName>
</protein>
<reference evidence="1" key="1">
    <citation type="submission" date="2023-08" db="EMBL/GenBank/DDBJ databases">
        <authorList>
            <person name="Messyasz A."/>
            <person name="Mannisto M.K."/>
            <person name="Kerkhof L.J."/>
            <person name="Haggblom M."/>
        </authorList>
    </citation>
    <scope>NUCLEOTIDE SEQUENCE</scope>
    <source>
        <strain evidence="1">M8UP39</strain>
    </source>
</reference>
<dbReference type="Gene3D" id="3.20.20.70">
    <property type="entry name" value="Aldolase class I"/>
    <property type="match status" value="1"/>
</dbReference>